<evidence type="ECO:0000313" key="2">
    <source>
        <dbReference type="Proteomes" id="UP001501532"/>
    </source>
</evidence>
<reference evidence="2" key="1">
    <citation type="journal article" date="2019" name="Int. J. Syst. Evol. Microbiol.">
        <title>The Global Catalogue of Microorganisms (GCM) 10K type strain sequencing project: providing services to taxonomists for standard genome sequencing and annotation.</title>
        <authorList>
            <consortium name="The Broad Institute Genomics Platform"/>
            <consortium name="The Broad Institute Genome Sequencing Center for Infectious Disease"/>
            <person name="Wu L."/>
            <person name="Ma J."/>
        </authorList>
    </citation>
    <scope>NUCLEOTIDE SEQUENCE [LARGE SCALE GENOMIC DNA]</scope>
    <source>
        <strain evidence="2">JCM 9091</strain>
    </source>
</reference>
<accession>A0ABP6LSE7</accession>
<dbReference type="EMBL" id="BAAAUF010000045">
    <property type="protein sequence ID" value="GAA3057895.1"/>
    <property type="molecule type" value="Genomic_DNA"/>
</dbReference>
<proteinExistence type="predicted"/>
<protein>
    <submittedName>
        <fullName evidence="1">Uncharacterized protein</fullName>
    </submittedName>
</protein>
<name>A0ABP6LSE7_9ACTN</name>
<comment type="caution">
    <text evidence="1">The sequence shown here is derived from an EMBL/GenBank/DDBJ whole genome shotgun (WGS) entry which is preliminary data.</text>
</comment>
<keyword evidence="2" id="KW-1185">Reference proteome</keyword>
<gene>
    <name evidence="1" type="ORF">GCM10010448_46700</name>
</gene>
<sequence>MRGAGARQRAALLEHLETVAYDPGGQLCGGPCARGTRGAHGGQAWLSARRPCAEGRGGVGLPTAGDGYRRWGAFAFRPRQDGELLLRRR</sequence>
<organism evidence="1 2">
    <name type="scientific">Streptomyces glomeratus</name>
    <dbReference type="NCBI Taxonomy" id="284452"/>
    <lineage>
        <taxon>Bacteria</taxon>
        <taxon>Bacillati</taxon>
        <taxon>Actinomycetota</taxon>
        <taxon>Actinomycetes</taxon>
        <taxon>Kitasatosporales</taxon>
        <taxon>Streptomycetaceae</taxon>
        <taxon>Streptomyces</taxon>
    </lineage>
</organism>
<evidence type="ECO:0000313" key="1">
    <source>
        <dbReference type="EMBL" id="GAA3057895.1"/>
    </source>
</evidence>
<dbReference type="Proteomes" id="UP001501532">
    <property type="component" value="Unassembled WGS sequence"/>
</dbReference>